<reference evidence="2 3" key="1">
    <citation type="submission" date="2018-04" db="EMBL/GenBank/DDBJ databases">
        <authorList>
            <person name="Zhang X."/>
            <person name="Yuan J."/>
            <person name="Li F."/>
            <person name="Xiang J."/>
        </authorList>
    </citation>
    <scope>NUCLEOTIDE SEQUENCE [LARGE SCALE GENOMIC DNA]</scope>
    <source>
        <tissue evidence="2">Muscle</tissue>
    </source>
</reference>
<feature type="compositionally biased region" description="Basic residues" evidence="1">
    <location>
        <begin position="12"/>
        <end position="22"/>
    </location>
</feature>
<feature type="region of interest" description="Disordered" evidence="1">
    <location>
        <begin position="1"/>
        <end position="82"/>
    </location>
</feature>
<name>A0A423SDJ1_PENVA</name>
<comment type="caution">
    <text evidence="2">The sequence shown here is derived from an EMBL/GenBank/DDBJ whole genome shotgun (WGS) entry which is preliminary data.</text>
</comment>
<reference evidence="2 3" key="2">
    <citation type="submission" date="2019-01" db="EMBL/GenBank/DDBJ databases">
        <title>The decoding of complex shrimp genome reveals the adaptation for benthos swimmer, frequently molting mechanism and breeding impact on genome.</title>
        <authorList>
            <person name="Sun Y."/>
            <person name="Gao Y."/>
            <person name="Yu Y."/>
        </authorList>
    </citation>
    <scope>NUCLEOTIDE SEQUENCE [LARGE SCALE GENOMIC DNA]</scope>
    <source>
        <tissue evidence="2">Muscle</tissue>
    </source>
</reference>
<evidence type="ECO:0000256" key="1">
    <source>
        <dbReference type="SAM" id="MobiDB-lite"/>
    </source>
</evidence>
<organism evidence="2 3">
    <name type="scientific">Penaeus vannamei</name>
    <name type="common">Whiteleg shrimp</name>
    <name type="synonym">Litopenaeus vannamei</name>
    <dbReference type="NCBI Taxonomy" id="6689"/>
    <lineage>
        <taxon>Eukaryota</taxon>
        <taxon>Metazoa</taxon>
        <taxon>Ecdysozoa</taxon>
        <taxon>Arthropoda</taxon>
        <taxon>Crustacea</taxon>
        <taxon>Multicrustacea</taxon>
        <taxon>Malacostraca</taxon>
        <taxon>Eumalacostraca</taxon>
        <taxon>Eucarida</taxon>
        <taxon>Decapoda</taxon>
        <taxon>Dendrobranchiata</taxon>
        <taxon>Penaeoidea</taxon>
        <taxon>Penaeidae</taxon>
        <taxon>Penaeus</taxon>
    </lineage>
</organism>
<keyword evidence="3" id="KW-1185">Reference proteome</keyword>
<evidence type="ECO:0000313" key="3">
    <source>
        <dbReference type="Proteomes" id="UP000283509"/>
    </source>
</evidence>
<feature type="region of interest" description="Disordered" evidence="1">
    <location>
        <begin position="228"/>
        <end position="248"/>
    </location>
</feature>
<feature type="compositionally biased region" description="Polar residues" evidence="1">
    <location>
        <begin position="40"/>
        <end position="59"/>
    </location>
</feature>
<feature type="compositionally biased region" description="Basic and acidic residues" evidence="1">
    <location>
        <begin position="29"/>
        <end position="39"/>
    </location>
</feature>
<accession>A0A423SDJ1</accession>
<dbReference type="AlphaFoldDB" id="A0A423SDJ1"/>
<dbReference type="EMBL" id="QCYY01003745">
    <property type="protein sequence ID" value="ROT62266.1"/>
    <property type="molecule type" value="Genomic_DNA"/>
</dbReference>
<protein>
    <submittedName>
        <fullName evidence="2">Uncharacterized protein</fullName>
    </submittedName>
</protein>
<proteinExistence type="predicted"/>
<feature type="region of interest" description="Disordered" evidence="1">
    <location>
        <begin position="384"/>
        <end position="419"/>
    </location>
</feature>
<evidence type="ECO:0000313" key="2">
    <source>
        <dbReference type="EMBL" id="ROT62266.1"/>
    </source>
</evidence>
<sequence>MSALPKGSDPLRRRRRLRKPRRQWSSSSDEGHEHSDASEASRTSFEWRSARSLPSTPTRAPQEHPLLRRTLQRRSFRRAQPAALPQDALESELMAAFPTFHSISVASGSPVGVRSMGMLLDLIQELETDLGAVSSDACCGSAELLAPQPHRRTMTMPTSMSQSCETFLATREGVCLNVARRPHSRSVDHVDRSSLVWRDTGIADFFRDLTDIFERTLRQKKGLDPDCALPEPAVRRRRGRRGGGWEAGQRNTLHDIQYLLPPTARAPPACLSSPDLVSAFALSDLNPFGSEPELDDLAPPFGLALGERGEGEAAAAKGASEGHRWSLQELEGPASAEVLPPGLVWQTVSRAREIGPKAGCCWERDALFRRVAFRPSAAVCRDGWPSPRAGFPSDSARVRKPPSGPRGARPHGSSATVLR</sequence>
<gene>
    <name evidence="2" type="ORF">C7M84_019906</name>
</gene>
<dbReference type="Proteomes" id="UP000283509">
    <property type="component" value="Unassembled WGS sequence"/>
</dbReference>